<feature type="transmembrane region" description="Helical" evidence="7">
    <location>
        <begin position="258"/>
        <end position="278"/>
    </location>
</feature>
<name>A0ABU0NDI8_9MOLU</name>
<organism evidence="8 9">
    <name type="scientific">Mycoplasma yeatsii</name>
    <dbReference type="NCBI Taxonomy" id="51365"/>
    <lineage>
        <taxon>Bacteria</taxon>
        <taxon>Bacillati</taxon>
        <taxon>Mycoplasmatota</taxon>
        <taxon>Mollicutes</taxon>
        <taxon>Mycoplasmataceae</taxon>
        <taxon>Mycoplasma</taxon>
    </lineage>
</organism>
<dbReference type="Proteomes" id="UP001236620">
    <property type="component" value="Unassembled WGS sequence"/>
</dbReference>
<proteinExistence type="predicted"/>
<accession>A0ABU0NDI8</accession>
<feature type="transmembrane region" description="Helical" evidence="7">
    <location>
        <begin position="33"/>
        <end position="55"/>
    </location>
</feature>
<dbReference type="CDD" id="cd06580">
    <property type="entry name" value="TM_PBP1_transp_TpRbsC_like"/>
    <property type="match status" value="1"/>
</dbReference>
<dbReference type="InterPro" id="IPR001851">
    <property type="entry name" value="ABC_transp_permease"/>
</dbReference>
<keyword evidence="9" id="KW-1185">Reference proteome</keyword>
<evidence type="ECO:0000256" key="6">
    <source>
        <dbReference type="SAM" id="Coils"/>
    </source>
</evidence>
<evidence type="ECO:0000313" key="8">
    <source>
        <dbReference type="EMBL" id="MDQ0567502.1"/>
    </source>
</evidence>
<feature type="transmembrane region" description="Helical" evidence="7">
    <location>
        <begin position="75"/>
        <end position="92"/>
    </location>
</feature>
<dbReference type="RefSeq" id="WP_307444017.1">
    <property type="nucleotide sequence ID" value="NZ_JAUSWP010000001.1"/>
</dbReference>
<feature type="coiled-coil region" evidence="6">
    <location>
        <begin position="610"/>
        <end position="718"/>
    </location>
</feature>
<feature type="transmembrane region" description="Helical" evidence="7">
    <location>
        <begin position="298"/>
        <end position="320"/>
    </location>
</feature>
<feature type="transmembrane region" description="Helical" evidence="7">
    <location>
        <begin position="162"/>
        <end position="180"/>
    </location>
</feature>
<keyword evidence="4 7" id="KW-1133">Transmembrane helix</keyword>
<evidence type="ECO:0000256" key="3">
    <source>
        <dbReference type="ARBA" id="ARBA00022692"/>
    </source>
</evidence>
<feature type="transmembrane region" description="Helical" evidence="7">
    <location>
        <begin position="99"/>
        <end position="119"/>
    </location>
</feature>
<keyword evidence="6" id="KW-0175">Coiled coil</keyword>
<gene>
    <name evidence="8" type="ORF">J2Z63_000123</name>
</gene>
<keyword evidence="2" id="KW-1003">Cell membrane</keyword>
<evidence type="ECO:0000256" key="1">
    <source>
        <dbReference type="ARBA" id="ARBA00004651"/>
    </source>
</evidence>
<feature type="transmembrane region" description="Helical" evidence="7">
    <location>
        <begin position="131"/>
        <end position="153"/>
    </location>
</feature>
<dbReference type="PANTHER" id="PTHR47089:SF1">
    <property type="entry name" value="GUANOSINE ABC TRANSPORTER PERMEASE PROTEIN NUPP"/>
    <property type="match status" value="1"/>
</dbReference>
<dbReference type="PANTHER" id="PTHR47089">
    <property type="entry name" value="ABC TRANSPORTER, PERMEASE PROTEIN"/>
    <property type="match status" value="1"/>
</dbReference>
<evidence type="ECO:0000256" key="5">
    <source>
        <dbReference type="ARBA" id="ARBA00023136"/>
    </source>
</evidence>
<keyword evidence="5 7" id="KW-0472">Membrane</keyword>
<protein>
    <submittedName>
        <fullName evidence="8">ABC-type uncharacterized transport system permease subunit</fullName>
    </submittedName>
</protein>
<evidence type="ECO:0000256" key="4">
    <source>
        <dbReference type="ARBA" id="ARBA00022989"/>
    </source>
</evidence>
<evidence type="ECO:0000256" key="7">
    <source>
        <dbReference type="SAM" id="Phobius"/>
    </source>
</evidence>
<reference evidence="8" key="1">
    <citation type="submission" date="2023-07" db="EMBL/GenBank/DDBJ databases">
        <title>Genomic Encyclopedia of Type Strains, Phase IV (KMG-IV): sequencing the most valuable type-strain genomes for metagenomic binning, comparative biology and taxonomic classification.</title>
        <authorList>
            <person name="Goeker M."/>
        </authorList>
    </citation>
    <scope>NUCLEOTIDE SEQUENCE [LARGE SCALE GENOMIC DNA]</scope>
    <source>
        <strain evidence="8">DSM 22019</strain>
    </source>
</reference>
<evidence type="ECO:0000256" key="2">
    <source>
        <dbReference type="ARBA" id="ARBA00022475"/>
    </source>
</evidence>
<dbReference type="EMBL" id="JAUSWP010000001">
    <property type="protein sequence ID" value="MDQ0567502.1"/>
    <property type="molecule type" value="Genomic_DNA"/>
</dbReference>
<comment type="caution">
    <text evidence="8">The sequence shown here is derived from an EMBL/GenBank/DDBJ whole genome shotgun (WGS) entry which is preliminary data.</text>
</comment>
<keyword evidence="3 7" id="KW-0812">Transmembrane</keyword>
<comment type="subcellular location">
    <subcellularLocation>
        <location evidence="1">Cell membrane</location>
        <topology evidence="1">Multi-pass membrane protein</topology>
    </subcellularLocation>
</comment>
<dbReference type="Pfam" id="PF02653">
    <property type="entry name" value="BPD_transp_2"/>
    <property type="match status" value="1"/>
</dbReference>
<sequence length="867" mass="98925">MFSKFKWTFSNRLKYVVTSDHSKEKRKVFKGSIFSILAGLLTASILLIFLSVNPFQYFYYVFSYSFDSDFLPETFNWTAVYIIAAISMAIAFRCGVFNIGASGQILTATCLSTIVLVLLKGKDVSSIDSGTIFLMFIICVVSGAILAFIAGLLKALFNIHEVVSTILLNWTAFFTLKWLFEFTGNKFMSTTPGTTLTIPRDQLNIGDNHWLLPIIIASVCVISVWVLFSKTTLGFKLKAVGSSPSASQYVGINVKTQIVGALTLSGAFAGLAGFVAMFTVTPNTSFAIDALPTLGFDAIAVSLVAFNNPIGIIGTGWLWAAIKTGTGPASGFYTISTQLSSLISGILIYFTAIASIFIRLEPWTAIKNKFYILNSGINLKIIRKLKSHIRKLKSKKRFLCLSSEYKERLEQEYIAYCKENNIDINIEQVKSLSKKWNGRKNLKLVMKKEMDSLISLYKNKLAEVKKHVKEEKTELNICGLKTELSKQKALIISNFIKKQRNLNLEFSTQKDKVRKTRDSILNSYKNLLEKNKAEHKSLLQAIKMNKETEISVLTWEFECRDNLIQIKAEKLTDIDNINEHIKSAKSEFKLQREILRLNKELTSEDKKVKYDEIREKFNELISQLKQDKKEAIFKAKQQSQDWKDKFKAQKLKVEQEKVELQAILDKAQRLVDEENKRFELAKQKALEFKQEFDSKVDMNRSKQEVEQATMLLNDLKTIFKDQLIREVTKDALITNNKILAKALEIKNKIDEILTQQVVNAYDAAEYMKDKIRINLSSLKVIINIQKEINYIQSRLDENKTISIFKESITKAKELVDSKKEQYLETINSTQIETIQDLDQLINFEKSYKENMNSQIIEINQKIAKEGV</sequence>
<feature type="transmembrane region" description="Helical" evidence="7">
    <location>
        <begin position="210"/>
        <end position="228"/>
    </location>
</feature>
<evidence type="ECO:0000313" key="9">
    <source>
        <dbReference type="Proteomes" id="UP001236620"/>
    </source>
</evidence>
<feature type="transmembrane region" description="Helical" evidence="7">
    <location>
        <begin position="332"/>
        <end position="358"/>
    </location>
</feature>